<keyword evidence="2" id="KW-0378">Hydrolase</keyword>
<evidence type="ECO:0000259" key="5">
    <source>
        <dbReference type="Pfam" id="PF07859"/>
    </source>
</evidence>
<keyword evidence="4" id="KW-0472">Membrane</keyword>
<evidence type="ECO:0000313" key="7">
    <source>
        <dbReference type="Proteomes" id="UP001175261"/>
    </source>
</evidence>
<dbReference type="InterPro" id="IPR013094">
    <property type="entry name" value="AB_hydrolase_3"/>
</dbReference>
<keyword evidence="4" id="KW-0812">Transmembrane</keyword>
<organism evidence="6 7">
    <name type="scientific">Sarocladium strictum</name>
    <name type="common">Black bundle disease fungus</name>
    <name type="synonym">Acremonium strictum</name>
    <dbReference type="NCBI Taxonomy" id="5046"/>
    <lineage>
        <taxon>Eukaryota</taxon>
        <taxon>Fungi</taxon>
        <taxon>Dikarya</taxon>
        <taxon>Ascomycota</taxon>
        <taxon>Pezizomycotina</taxon>
        <taxon>Sordariomycetes</taxon>
        <taxon>Hypocreomycetidae</taxon>
        <taxon>Hypocreales</taxon>
        <taxon>Sarocladiaceae</taxon>
        <taxon>Sarocladium</taxon>
    </lineage>
</organism>
<feature type="active site" evidence="3">
    <location>
        <position position="204"/>
    </location>
</feature>
<evidence type="ECO:0000313" key="6">
    <source>
        <dbReference type="EMBL" id="KAK0384678.1"/>
    </source>
</evidence>
<dbReference type="InterPro" id="IPR050300">
    <property type="entry name" value="GDXG_lipolytic_enzyme"/>
</dbReference>
<proteinExistence type="inferred from homology"/>
<evidence type="ECO:0000256" key="4">
    <source>
        <dbReference type="SAM" id="Phobius"/>
    </source>
</evidence>
<dbReference type="Pfam" id="PF07859">
    <property type="entry name" value="Abhydrolase_3"/>
    <property type="match status" value="1"/>
</dbReference>
<accession>A0AA39L5A0</accession>
<dbReference type="Proteomes" id="UP001175261">
    <property type="component" value="Unassembled WGS sequence"/>
</dbReference>
<gene>
    <name evidence="6" type="ORF">NLU13_8764</name>
</gene>
<dbReference type="Gene3D" id="3.40.50.1820">
    <property type="entry name" value="alpha/beta hydrolase"/>
    <property type="match status" value="1"/>
</dbReference>
<evidence type="ECO:0000256" key="1">
    <source>
        <dbReference type="ARBA" id="ARBA00010515"/>
    </source>
</evidence>
<dbReference type="GO" id="GO:0016787">
    <property type="term" value="F:hydrolase activity"/>
    <property type="evidence" value="ECO:0007669"/>
    <property type="project" value="UniProtKB-KW"/>
</dbReference>
<dbReference type="SUPFAM" id="SSF53474">
    <property type="entry name" value="alpha/beta-Hydrolases"/>
    <property type="match status" value="1"/>
</dbReference>
<evidence type="ECO:0000256" key="3">
    <source>
        <dbReference type="PROSITE-ProRule" id="PRU10038"/>
    </source>
</evidence>
<dbReference type="AlphaFoldDB" id="A0AA39L5A0"/>
<keyword evidence="4" id="KW-1133">Transmembrane helix</keyword>
<reference evidence="6" key="1">
    <citation type="submission" date="2022-10" db="EMBL/GenBank/DDBJ databases">
        <title>Determination and structural analysis of whole genome sequence of Sarocladium strictum F4-1.</title>
        <authorList>
            <person name="Hu L."/>
            <person name="Jiang Y."/>
        </authorList>
    </citation>
    <scope>NUCLEOTIDE SEQUENCE</scope>
    <source>
        <strain evidence="6">F4-1</strain>
    </source>
</reference>
<protein>
    <recommendedName>
        <fullName evidence="5">Alpha/beta hydrolase fold-3 domain-containing protein</fullName>
    </recommendedName>
</protein>
<name>A0AA39L5A0_SARSR</name>
<comment type="similarity">
    <text evidence="1">Belongs to the 'GDXG' lipolytic enzyme family.</text>
</comment>
<dbReference type="EMBL" id="JAPDFR010000008">
    <property type="protein sequence ID" value="KAK0384678.1"/>
    <property type="molecule type" value="Genomic_DNA"/>
</dbReference>
<dbReference type="PANTHER" id="PTHR48081">
    <property type="entry name" value="AB HYDROLASE SUPERFAMILY PROTEIN C4A8.06C"/>
    <property type="match status" value="1"/>
</dbReference>
<dbReference type="PROSITE" id="PS01174">
    <property type="entry name" value="LIPASE_GDXG_SER"/>
    <property type="match status" value="1"/>
</dbReference>
<dbReference type="InterPro" id="IPR033140">
    <property type="entry name" value="Lipase_GDXG_put_SER_AS"/>
</dbReference>
<dbReference type="PANTHER" id="PTHR48081:SF8">
    <property type="entry name" value="ALPHA_BETA HYDROLASE FOLD-3 DOMAIN-CONTAINING PROTEIN-RELATED"/>
    <property type="match status" value="1"/>
</dbReference>
<keyword evidence="7" id="KW-1185">Reference proteome</keyword>
<evidence type="ECO:0000256" key="2">
    <source>
        <dbReference type="ARBA" id="ARBA00022801"/>
    </source>
</evidence>
<sequence>MAYSMQRHLSAFMQLPIDLIILLVQVVLYILPSCRPDRRWTYDQAVRVKAMRIGVKYAALFHKRTVLSLEGGKETNRFVIVDPAPIDKYDGPTADDVVHPRPIGLTWTPAAPQLSSLKDSSVIALHFHGGAYATGTGRDSDTGFAAKMLRRHLGCSLVCSPSYRLATNKHGYFPAALQDAITAYLHLVDEMQIDPSQIILSGDSAGGNLVLALLRYLDEYGAEQQIPLPGAVALWSPWVDIRDSLESPLEPKPNYSTDYLTTPFARWAGSALTRNGAIDPAQPYLSPLLHPFALRNGKVPVFLQTGDRELLYGDNVLLADRLKLFGWPVKLFVSAACPHDIMMFGSILGFEAEAANAADEAKDYFISATKLQLQG</sequence>
<feature type="domain" description="Alpha/beta hydrolase fold-3" evidence="5">
    <location>
        <begin position="125"/>
        <end position="342"/>
    </location>
</feature>
<comment type="caution">
    <text evidence="6">The sequence shown here is derived from an EMBL/GenBank/DDBJ whole genome shotgun (WGS) entry which is preliminary data.</text>
</comment>
<feature type="transmembrane region" description="Helical" evidence="4">
    <location>
        <begin position="12"/>
        <end position="31"/>
    </location>
</feature>
<dbReference type="InterPro" id="IPR029058">
    <property type="entry name" value="AB_hydrolase_fold"/>
</dbReference>